<comment type="caution">
    <text evidence="2">The sequence shown here is derived from an EMBL/GenBank/DDBJ whole genome shotgun (WGS) entry which is preliminary data.</text>
</comment>
<sequence length="43" mass="4952">MENNETWGEEGEHGEEDASTMTMKKCCQNIIILSPTLRLHFNL</sequence>
<gene>
    <name evidence="2" type="ORF">BN890_21520</name>
</gene>
<dbReference type="AlphaFoldDB" id="W6P9F3"/>
<evidence type="ECO:0000256" key="1">
    <source>
        <dbReference type="SAM" id="MobiDB-lite"/>
    </source>
</evidence>
<evidence type="ECO:0000313" key="2">
    <source>
        <dbReference type="EMBL" id="CDM04572.1"/>
    </source>
</evidence>
<accession>W6P9F3</accession>
<name>W6P9F3_9BACE</name>
<proteinExistence type="predicted"/>
<reference evidence="2 3" key="1">
    <citation type="submission" date="2013-12" db="EMBL/GenBank/DDBJ databases">
        <title>Improved hybrid genome assemblies of Bacteroides xylanisolvens SD CC 1b and Bacteroides xylanisolvens SD CC 2a using Illumina and 454 Sequencing.</title>
        <authorList>
            <person name="Ramaraj T."/>
            <person name="Sundararajan A."/>
            <person name="Mudge J."/>
            <person name="Schilkey F.D."/>
            <person name="Delvecchio V."/>
            <person name="Donlon M."/>
            <person name="Ziemer C."/>
        </authorList>
    </citation>
    <scope>NUCLEOTIDE SEQUENCE [LARGE SCALE GENOMIC DNA]</scope>
</reference>
<dbReference type="EMBL" id="CBXG010000021">
    <property type="protein sequence ID" value="CDM04572.1"/>
    <property type="molecule type" value="Genomic_DNA"/>
</dbReference>
<protein>
    <submittedName>
        <fullName evidence="2">Uncharacterized protein</fullName>
    </submittedName>
</protein>
<organism evidence="2 3">
    <name type="scientific">Bacteroides xylanisolvens SD CC 1b</name>
    <dbReference type="NCBI Taxonomy" id="702447"/>
    <lineage>
        <taxon>Bacteria</taxon>
        <taxon>Pseudomonadati</taxon>
        <taxon>Bacteroidota</taxon>
        <taxon>Bacteroidia</taxon>
        <taxon>Bacteroidales</taxon>
        <taxon>Bacteroidaceae</taxon>
        <taxon>Bacteroides</taxon>
    </lineage>
</organism>
<evidence type="ECO:0000313" key="3">
    <source>
        <dbReference type="Proteomes" id="UP000019380"/>
    </source>
</evidence>
<dbReference type="Proteomes" id="UP000019380">
    <property type="component" value="Unassembled WGS sequence"/>
</dbReference>
<feature type="region of interest" description="Disordered" evidence="1">
    <location>
        <begin position="1"/>
        <end position="20"/>
    </location>
</feature>
<feature type="compositionally biased region" description="Acidic residues" evidence="1">
    <location>
        <begin position="7"/>
        <end position="18"/>
    </location>
</feature>
<dbReference type="RefSeq" id="WP_008771187.1">
    <property type="nucleotide sequence ID" value="NZ_ADKP01000233.1"/>
</dbReference>